<sequence>MDTTLLFTAALQLPDPWRVSGVELRDGEGGGRESHITIGFGPGPRFSCPHAQCGREACPMHDVRNRVWRHLNLFRYQAFIHAGVPRVSCPEHGVRAVPVPWARPGSGSTLSFEAMVVEPAKSQPVADMAGQVGEHDTGSWRFIGHDVDRARLYGDDTGVEAIGIDGTGRKGHRCITVVADPAERNVIRVVPGRDADTVKRFALDFMDHNGDPNRVAPVTCDMSPGSAQGIRGHLPNAARVIDEFHVIKHANEAVDKVRKTGGRAQPPAQAHEIPVAAQRGGPDRAPAGDPGITLRKQRVRTGRACRMRGTLQDIHATSTSRMQAEAGFRTWCSWMMHSRPEPMKTLARRIRRHWRDILTYFDHRCTNAILEGLNGIIQHIKTRARGLRNMDHFPTMIHLTCGKLDLATVTI</sequence>
<feature type="domain" description="Transposase IS204/IS1001/IS1096/IS1165 DDE" evidence="2">
    <location>
        <begin position="162"/>
        <end position="397"/>
    </location>
</feature>
<evidence type="ECO:0000259" key="2">
    <source>
        <dbReference type="Pfam" id="PF01610"/>
    </source>
</evidence>
<feature type="domain" description="Transposase IS204/IS1001/IS1096/IS1165 helix-turn-helix" evidence="3">
    <location>
        <begin position="97"/>
        <end position="137"/>
    </location>
</feature>
<dbReference type="Pfam" id="PF01610">
    <property type="entry name" value="DDE_Tnp_ISL3"/>
    <property type="match status" value="1"/>
</dbReference>
<dbReference type="InterPro" id="IPR029261">
    <property type="entry name" value="Transposase_Znf"/>
</dbReference>
<dbReference type="Proteomes" id="UP000285266">
    <property type="component" value="Unassembled WGS sequence"/>
</dbReference>
<feature type="domain" description="Transposase IS204/IS1001/IS1096/IS1165 zinc-finger" evidence="4">
    <location>
        <begin position="46"/>
        <end position="92"/>
    </location>
</feature>
<evidence type="ECO:0000313" key="6">
    <source>
        <dbReference type="Proteomes" id="UP000285266"/>
    </source>
</evidence>
<dbReference type="RefSeq" id="WP_184936987.1">
    <property type="nucleotide sequence ID" value="NZ_QRAJ01000003.1"/>
</dbReference>
<accession>A0A423UEJ2</accession>
<dbReference type="InterPro" id="IPR002560">
    <property type="entry name" value="Transposase_DDE"/>
</dbReference>
<protein>
    <submittedName>
        <fullName evidence="5">Transposase, ISL3 family</fullName>
    </submittedName>
</protein>
<name>A0A423UEJ2_9BIFI</name>
<dbReference type="NCBIfam" id="NF033550">
    <property type="entry name" value="transpos_ISL3"/>
    <property type="match status" value="1"/>
</dbReference>
<dbReference type="InterPro" id="IPR032877">
    <property type="entry name" value="Transposase_HTH"/>
</dbReference>
<evidence type="ECO:0000259" key="3">
    <source>
        <dbReference type="Pfam" id="PF13542"/>
    </source>
</evidence>
<reference evidence="5 6" key="1">
    <citation type="submission" date="2018-07" db="EMBL/GenBank/DDBJ databases">
        <title>The role of parmesan cheese in vectoring bovine microbiota.</title>
        <authorList>
            <person name="Lugli G.A."/>
            <person name="Milani C."/>
        </authorList>
    </citation>
    <scope>NUCLEOTIDE SEQUENCE [LARGE SCALE GENOMIC DNA]</scope>
    <source>
        <strain evidence="5 6">BMONG18</strain>
    </source>
</reference>
<organism evidence="5 6">
    <name type="scientific">Bifidobacterium mongoliense</name>
    <dbReference type="NCBI Taxonomy" id="518643"/>
    <lineage>
        <taxon>Bacteria</taxon>
        <taxon>Bacillati</taxon>
        <taxon>Actinomycetota</taxon>
        <taxon>Actinomycetes</taxon>
        <taxon>Bifidobacteriales</taxon>
        <taxon>Bifidobacteriaceae</taxon>
        <taxon>Bifidobacterium</taxon>
    </lineage>
</organism>
<dbReference type="PANTHER" id="PTHR33498">
    <property type="entry name" value="TRANSPOSASE FOR INSERTION SEQUENCE ELEMENT IS1557"/>
    <property type="match status" value="1"/>
</dbReference>
<dbReference type="PANTHER" id="PTHR33498:SF1">
    <property type="entry name" value="TRANSPOSASE FOR INSERTION SEQUENCE ELEMENT IS1557"/>
    <property type="match status" value="1"/>
</dbReference>
<dbReference type="Pfam" id="PF13542">
    <property type="entry name" value="HTH_Tnp_ISL3"/>
    <property type="match status" value="1"/>
</dbReference>
<feature type="region of interest" description="Disordered" evidence="1">
    <location>
        <begin position="262"/>
        <end position="291"/>
    </location>
</feature>
<comment type="caution">
    <text evidence="5">The sequence shown here is derived from an EMBL/GenBank/DDBJ whole genome shotgun (WGS) entry which is preliminary data.</text>
</comment>
<dbReference type="Pfam" id="PF14690">
    <property type="entry name" value="Zn_ribbon_ISL3"/>
    <property type="match status" value="1"/>
</dbReference>
<proteinExistence type="predicted"/>
<evidence type="ECO:0000259" key="4">
    <source>
        <dbReference type="Pfam" id="PF14690"/>
    </source>
</evidence>
<dbReference type="AlphaFoldDB" id="A0A423UEJ2"/>
<evidence type="ECO:0000256" key="1">
    <source>
        <dbReference type="SAM" id="MobiDB-lite"/>
    </source>
</evidence>
<evidence type="ECO:0000313" key="5">
    <source>
        <dbReference type="EMBL" id="ROT87110.1"/>
    </source>
</evidence>
<dbReference type="EMBL" id="QRAJ01000003">
    <property type="protein sequence ID" value="ROT87110.1"/>
    <property type="molecule type" value="Genomic_DNA"/>
</dbReference>
<feature type="compositionally biased region" description="Low complexity" evidence="1">
    <location>
        <begin position="279"/>
        <end position="291"/>
    </location>
</feature>
<dbReference type="InterPro" id="IPR047951">
    <property type="entry name" value="Transpos_ISL3"/>
</dbReference>
<gene>
    <name evidence="5" type="ORF">BMONG18_0720</name>
</gene>